<dbReference type="SUPFAM" id="SSF53448">
    <property type="entry name" value="Nucleotide-diphospho-sugar transferases"/>
    <property type="match status" value="1"/>
</dbReference>
<accession>A0A2W5AC79</accession>
<evidence type="ECO:0000313" key="9">
    <source>
        <dbReference type="Proteomes" id="UP000249066"/>
    </source>
</evidence>
<name>A0A2W5AC79_9SPHN</name>
<evidence type="ECO:0000313" key="8">
    <source>
        <dbReference type="EMBL" id="PZO91833.1"/>
    </source>
</evidence>
<keyword evidence="3 8" id="KW-0808">Transferase</keyword>
<dbReference type="PANTHER" id="PTHR43867">
    <property type="entry name" value="CELLULOSE SYNTHASE CATALYTIC SUBUNIT A [UDP-FORMING]"/>
    <property type="match status" value="1"/>
</dbReference>
<evidence type="ECO:0000256" key="2">
    <source>
        <dbReference type="ARBA" id="ARBA00022676"/>
    </source>
</evidence>
<dbReference type="InterPro" id="IPR029044">
    <property type="entry name" value="Nucleotide-diphossugar_trans"/>
</dbReference>
<dbReference type="GO" id="GO:0016020">
    <property type="term" value="C:membrane"/>
    <property type="evidence" value="ECO:0007669"/>
    <property type="project" value="UniProtKB-SubCell"/>
</dbReference>
<dbReference type="PANTHER" id="PTHR43867:SF2">
    <property type="entry name" value="CELLULOSE SYNTHASE CATALYTIC SUBUNIT A [UDP-FORMING]"/>
    <property type="match status" value="1"/>
</dbReference>
<protein>
    <submittedName>
        <fullName evidence="8">Glycosyl transferase family protein</fullName>
    </submittedName>
</protein>
<dbReference type="Gene3D" id="3.90.550.10">
    <property type="entry name" value="Spore Coat Polysaccharide Biosynthesis Protein SpsA, Chain A"/>
    <property type="match status" value="1"/>
</dbReference>
<evidence type="ECO:0000256" key="7">
    <source>
        <dbReference type="SAM" id="Phobius"/>
    </source>
</evidence>
<feature type="transmembrane region" description="Helical" evidence="7">
    <location>
        <begin position="17"/>
        <end position="39"/>
    </location>
</feature>
<feature type="transmembrane region" description="Helical" evidence="7">
    <location>
        <begin position="379"/>
        <end position="399"/>
    </location>
</feature>
<gene>
    <name evidence="8" type="ORF">DI623_01935</name>
</gene>
<keyword evidence="5 7" id="KW-1133">Transmembrane helix</keyword>
<dbReference type="GO" id="GO:0016757">
    <property type="term" value="F:glycosyltransferase activity"/>
    <property type="evidence" value="ECO:0007669"/>
    <property type="project" value="UniProtKB-KW"/>
</dbReference>
<proteinExistence type="predicted"/>
<keyword evidence="4 7" id="KW-0812">Transmembrane</keyword>
<comment type="subcellular location">
    <subcellularLocation>
        <location evidence="1">Membrane</location>
        <topology evidence="1">Multi-pass membrane protein</topology>
    </subcellularLocation>
</comment>
<dbReference type="NCBIfam" id="NF011307">
    <property type="entry name" value="PRK14716.1-5"/>
    <property type="match status" value="1"/>
</dbReference>
<organism evidence="8 9">
    <name type="scientific">Sphingomonas sanxanigenens</name>
    <dbReference type="NCBI Taxonomy" id="397260"/>
    <lineage>
        <taxon>Bacteria</taxon>
        <taxon>Pseudomonadati</taxon>
        <taxon>Pseudomonadota</taxon>
        <taxon>Alphaproteobacteria</taxon>
        <taxon>Sphingomonadales</taxon>
        <taxon>Sphingomonadaceae</taxon>
        <taxon>Sphingomonas</taxon>
    </lineage>
</organism>
<dbReference type="Proteomes" id="UP000249066">
    <property type="component" value="Unassembled WGS sequence"/>
</dbReference>
<keyword evidence="2" id="KW-0328">Glycosyltransferase</keyword>
<comment type="caution">
    <text evidence="8">The sequence shown here is derived from an EMBL/GenBank/DDBJ whole genome shotgun (WGS) entry which is preliminary data.</text>
</comment>
<sequence length="467" mass="51099">MGAGWGLWLLDSAVHELVLFAAAFILLGGIDDLATDLIWIGRTLWRRLFVYSVHRRADAGTLTPSAAPGLIAIFVPAWREAAVIGPMIETAIDRFGDGDWRLYVGCYPNDPATIEAVARIAATEPRIRLVVGGKAGPTTKADNLNRLWAALMRDEAREDRQAKAVVLHDAEDVVHPAEIPLFQALADRFDLIQLPVMPLIPGEGGYWRRFISGHYADEFAEAHGKMLVVREAIGAAIPSAGVGCAFSRRALARIALLHNGRPFEAASVTEDYELGLTISAMRGRGAFIRLPGRRGGAAVAVRAHFPETWDAAIRQKARWMTGIALDGWDRLGWSGGLAERWMRLRDRRSVFAAIVLLAAYMGGLGWLILHAVAPAGYAFIPYGPASTTLFAATTALLGWRLAMRFAFVSHVYGPREGLRSLPRVVAANVIAILAARRAMAHYVARIRGARLVWEKTDHIFPARVPTE</sequence>
<evidence type="ECO:0000256" key="4">
    <source>
        <dbReference type="ARBA" id="ARBA00022692"/>
    </source>
</evidence>
<evidence type="ECO:0000256" key="6">
    <source>
        <dbReference type="ARBA" id="ARBA00023136"/>
    </source>
</evidence>
<dbReference type="InterPro" id="IPR050321">
    <property type="entry name" value="Glycosyltr_2/OpgH_subfam"/>
</dbReference>
<dbReference type="EMBL" id="QFNN01000004">
    <property type="protein sequence ID" value="PZO91833.1"/>
    <property type="molecule type" value="Genomic_DNA"/>
</dbReference>
<dbReference type="AlphaFoldDB" id="A0A2W5AC79"/>
<evidence type="ECO:0000256" key="5">
    <source>
        <dbReference type="ARBA" id="ARBA00022989"/>
    </source>
</evidence>
<keyword evidence="6 7" id="KW-0472">Membrane</keyword>
<evidence type="ECO:0000256" key="3">
    <source>
        <dbReference type="ARBA" id="ARBA00022679"/>
    </source>
</evidence>
<reference evidence="8 9" key="1">
    <citation type="submission" date="2017-08" db="EMBL/GenBank/DDBJ databases">
        <title>Infants hospitalized years apart are colonized by the same room-sourced microbial strains.</title>
        <authorList>
            <person name="Brooks B."/>
            <person name="Olm M.R."/>
            <person name="Firek B.A."/>
            <person name="Baker R."/>
            <person name="Thomas B.C."/>
            <person name="Morowitz M.J."/>
            <person name="Banfield J.F."/>
        </authorList>
    </citation>
    <scope>NUCLEOTIDE SEQUENCE [LARGE SCALE GENOMIC DNA]</scope>
    <source>
        <strain evidence="8">S2_018_000_R2_101</strain>
    </source>
</reference>
<evidence type="ECO:0000256" key="1">
    <source>
        <dbReference type="ARBA" id="ARBA00004141"/>
    </source>
</evidence>
<feature type="transmembrane region" description="Helical" evidence="7">
    <location>
        <begin position="350"/>
        <end position="373"/>
    </location>
</feature>
<dbReference type="Pfam" id="PF13641">
    <property type="entry name" value="Glyco_tranf_2_3"/>
    <property type="match status" value="1"/>
</dbReference>